<comment type="caution">
    <text evidence="3">The sequence shown here is derived from an EMBL/GenBank/DDBJ whole genome shotgun (WGS) entry which is preliminary data.</text>
</comment>
<sequence>MNSKYSTIRHMLNIPISGSSLLLLLIPLDAGLAISSAVAAGTYLASNYSIKGVQRYQIVKKHGLTWTELQHIEKQIEEAQSKIRQLNQFYTRVRSFRSIKQLIDMNRAAKRVVQLVKEEPKRFYLVEAFFYSHLDSALEITKKYALLAQQPNKNAHTKVALMDAREMMDEVNGLLQQDVNDVIRQDLDQLHLELDYAKKLTNRLPAPKGDQPNDTKSNESSN</sequence>
<organism evidence="3 4">
    <name type="scientific">Chryseomicrobium palamuruense</name>
    <dbReference type="NCBI Taxonomy" id="682973"/>
    <lineage>
        <taxon>Bacteria</taxon>
        <taxon>Bacillati</taxon>
        <taxon>Bacillota</taxon>
        <taxon>Bacilli</taxon>
        <taxon>Bacillales</taxon>
        <taxon>Caryophanaceae</taxon>
        <taxon>Chryseomicrobium</taxon>
    </lineage>
</organism>
<evidence type="ECO:0000256" key="1">
    <source>
        <dbReference type="SAM" id="Coils"/>
    </source>
</evidence>
<gene>
    <name evidence="3" type="ORF">ACFO0S_06240</name>
</gene>
<dbReference type="EMBL" id="JBHSEF010000011">
    <property type="protein sequence ID" value="MFC4354681.1"/>
    <property type="molecule type" value="Genomic_DNA"/>
</dbReference>
<reference evidence="4" key="1">
    <citation type="journal article" date="2019" name="Int. J. Syst. Evol. Microbiol.">
        <title>The Global Catalogue of Microorganisms (GCM) 10K type strain sequencing project: providing services to taxonomists for standard genome sequencing and annotation.</title>
        <authorList>
            <consortium name="The Broad Institute Genomics Platform"/>
            <consortium name="The Broad Institute Genome Sequencing Center for Infectious Disease"/>
            <person name="Wu L."/>
            <person name="Ma J."/>
        </authorList>
    </citation>
    <scope>NUCLEOTIDE SEQUENCE [LARGE SCALE GENOMIC DNA]</scope>
    <source>
        <strain evidence="4">CCUG 50353</strain>
    </source>
</reference>
<accession>A0ABV8UTN1</accession>
<protein>
    <submittedName>
        <fullName evidence="3">5-bromo-4-chloroindolyl phosphate hydrolysis family protein</fullName>
    </submittedName>
</protein>
<keyword evidence="1" id="KW-0175">Coiled coil</keyword>
<feature type="coiled-coil region" evidence="1">
    <location>
        <begin position="69"/>
        <end position="119"/>
    </location>
</feature>
<dbReference type="RefSeq" id="WP_378140950.1">
    <property type="nucleotide sequence ID" value="NZ_JBHSEF010000011.1"/>
</dbReference>
<dbReference type="Proteomes" id="UP001595733">
    <property type="component" value="Unassembled WGS sequence"/>
</dbReference>
<feature type="region of interest" description="Disordered" evidence="2">
    <location>
        <begin position="202"/>
        <end position="222"/>
    </location>
</feature>
<dbReference type="InterPro" id="IPR018770">
    <property type="entry name" value="ChloroindolylP_hydrolase"/>
</dbReference>
<proteinExistence type="predicted"/>
<dbReference type="Pfam" id="PF10112">
    <property type="entry name" value="Halogen_Hydrol"/>
    <property type="match status" value="1"/>
</dbReference>
<evidence type="ECO:0000313" key="3">
    <source>
        <dbReference type="EMBL" id="MFC4354681.1"/>
    </source>
</evidence>
<name>A0ABV8UTN1_9BACL</name>
<keyword evidence="4" id="KW-1185">Reference proteome</keyword>
<feature type="compositionally biased region" description="Basic and acidic residues" evidence="2">
    <location>
        <begin position="211"/>
        <end position="222"/>
    </location>
</feature>
<evidence type="ECO:0000256" key="2">
    <source>
        <dbReference type="SAM" id="MobiDB-lite"/>
    </source>
</evidence>
<evidence type="ECO:0000313" key="4">
    <source>
        <dbReference type="Proteomes" id="UP001595733"/>
    </source>
</evidence>